<organism evidence="13 14">
    <name type="scientific">Lipingzhangella halophila</name>
    <dbReference type="NCBI Taxonomy" id="1783352"/>
    <lineage>
        <taxon>Bacteria</taxon>
        <taxon>Bacillati</taxon>
        <taxon>Actinomycetota</taxon>
        <taxon>Actinomycetes</taxon>
        <taxon>Streptosporangiales</taxon>
        <taxon>Nocardiopsidaceae</taxon>
        <taxon>Lipingzhangella</taxon>
    </lineage>
</organism>
<proteinExistence type="inferred from homology"/>
<dbReference type="InterPro" id="IPR001261">
    <property type="entry name" value="ArgE/DapE_CS"/>
</dbReference>
<evidence type="ECO:0000256" key="6">
    <source>
        <dbReference type="ARBA" id="ARBA00016853"/>
    </source>
</evidence>
<dbReference type="GO" id="GO:0046872">
    <property type="term" value="F:metal ion binding"/>
    <property type="evidence" value="ECO:0007669"/>
    <property type="project" value="UniProtKB-KW"/>
</dbReference>
<dbReference type="InterPro" id="IPR002933">
    <property type="entry name" value="Peptidase_M20"/>
</dbReference>
<dbReference type="Proteomes" id="UP000523007">
    <property type="component" value="Unassembled WGS sequence"/>
</dbReference>
<dbReference type="InterPro" id="IPR036264">
    <property type="entry name" value="Bact_exopeptidase_dim_dom"/>
</dbReference>
<evidence type="ECO:0000313" key="14">
    <source>
        <dbReference type="Proteomes" id="UP000523007"/>
    </source>
</evidence>
<dbReference type="NCBIfam" id="TIGR01910">
    <property type="entry name" value="DapE-ArgE"/>
    <property type="match status" value="1"/>
</dbReference>
<comment type="similarity">
    <text evidence="4">Belongs to the peptidase M20A family.</text>
</comment>
<dbReference type="InterPro" id="IPR011650">
    <property type="entry name" value="Peptidase_M20_dimer"/>
</dbReference>
<evidence type="ECO:0000256" key="2">
    <source>
        <dbReference type="ARBA" id="ARBA00001947"/>
    </source>
</evidence>
<dbReference type="GO" id="GO:0009089">
    <property type="term" value="P:lysine biosynthetic process via diaminopimelate"/>
    <property type="evidence" value="ECO:0007669"/>
    <property type="project" value="UniProtKB-UniPathway"/>
</dbReference>
<dbReference type="AlphaFoldDB" id="A0A7W7RJX5"/>
<dbReference type="SUPFAM" id="SSF55031">
    <property type="entry name" value="Bacterial exopeptidase dimerisation domain"/>
    <property type="match status" value="1"/>
</dbReference>
<reference evidence="13 14" key="1">
    <citation type="submission" date="2020-08" db="EMBL/GenBank/DDBJ databases">
        <title>Sequencing the genomes of 1000 actinobacteria strains.</title>
        <authorList>
            <person name="Klenk H.-P."/>
        </authorList>
    </citation>
    <scope>NUCLEOTIDE SEQUENCE [LARGE SCALE GENOMIC DNA]</scope>
    <source>
        <strain evidence="13 14">DSM 102030</strain>
    </source>
</reference>
<dbReference type="EMBL" id="JACHJT010000001">
    <property type="protein sequence ID" value="MBB4933347.1"/>
    <property type="molecule type" value="Genomic_DNA"/>
</dbReference>
<dbReference type="Gene3D" id="3.30.70.360">
    <property type="match status" value="1"/>
</dbReference>
<evidence type="ECO:0000256" key="11">
    <source>
        <dbReference type="ARBA" id="ARBA00051301"/>
    </source>
</evidence>
<dbReference type="PROSITE" id="PS00758">
    <property type="entry name" value="ARGE_DAPE_CPG2_1"/>
    <property type="match status" value="1"/>
</dbReference>
<evidence type="ECO:0000256" key="1">
    <source>
        <dbReference type="ARBA" id="ARBA00001941"/>
    </source>
</evidence>
<keyword evidence="9" id="KW-0862">Zinc</keyword>
<evidence type="ECO:0000256" key="5">
    <source>
        <dbReference type="ARBA" id="ARBA00011921"/>
    </source>
</evidence>
<dbReference type="EC" id="3.5.1.18" evidence="5"/>
<dbReference type="SUPFAM" id="SSF53187">
    <property type="entry name" value="Zn-dependent exopeptidases"/>
    <property type="match status" value="1"/>
</dbReference>
<dbReference type="Gene3D" id="3.40.630.10">
    <property type="entry name" value="Zn peptidases"/>
    <property type="match status" value="1"/>
</dbReference>
<name>A0A7W7RJX5_9ACTN</name>
<dbReference type="PROSITE" id="PS00759">
    <property type="entry name" value="ARGE_DAPE_CPG2_2"/>
    <property type="match status" value="1"/>
</dbReference>
<dbReference type="InterPro" id="IPR010182">
    <property type="entry name" value="ArgE/DapE"/>
</dbReference>
<comment type="caution">
    <text evidence="13">The sequence shown here is derived from an EMBL/GenBank/DDBJ whole genome shotgun (WGS) entry which is preliminary data.</text>
</comment>
<dbReference type="GO" id="GO:0009014">
    <property type="term" value="F:succinyl-diaminopimelate desuccinylase activity"/>
    <property type="evidence" value="ECO:0007669"/>
    <property type="project" value="UniProtKB-EC"/>
</dbReference>
<evidence type="ECO:0000256" key="8">
    <source>
        <dbReference type="ARBA" id="ARBA00022801"/>
    </source>
</evidence>
<dbReference type="Pfam" id="PF01546">
    <property type="entry name" value="Peptidase_M20"/>
    <property type="match status" value="1"/>
</dbReference>
<evidence type="ECO:0000256" key="9">
    <source>
        <dbReference type="ARBA" id="ARBA00022833"/>
    </source>
</evidence>
<comment type="cofactor">
    <cofactor evidence="2">
        <name>Zn(2+)</name>
        <dbReference type="ChEBI" id="CHEBI:29105"/>
    </cofactor>
</comment>
<sequence>MTTSPVPAGVGRFPVDTNGVVAFAQELVRIRSVHEPARGYSEAEAASLVAAKMREFGWEPEMTEVAPGRPNVVAVVEGGGGPGPTLMFEGHTDVVTEGCRADWTVDPYGGEVHDGRLYGRGAADMKAGVAAMLYAVAALRAAGPFPGRIKVCALADEEGMMLGAKHFAASPTAADVDSAIVCEPEEGEICLAAKGAIRLRVEFTGTMAHGAMPQHARNPVPAVGSLFTALARYEEELTRQHGTHEHLGRIHVTPTVVHGGDPDQVNVIPAHATAYLDVRTIPAVDHATLISRVRELAAEVAADRALGADVTVVDDRPAVEVAPDAPVVAALAGAHEAVTGEPPRYGGVPGATDGTILARDARIPNVVYGPGGKWIAHQANEFVAVSDIVRFAHVYAEAAHRFLCHSTGAGR</sequence>
<accession>A0A7W7RJX5</accession>
<keyword evidence="7" id="KW-0479">Metal-binding</keyword>
<dbReference type="Pfam" id="PF07687">
    <property type="entry name" value="M20_dimer"/>
    <property type="match status" value="1"/>
</dbReference>
<dbReference type="PANTHER" id="PTHR43808">
    <property type="entry name" value="ACETYLORNITHINE DEACETYLASE"/>
    <property type="match status" value="1"/>
</dbReference>
<evidence type="ECO:0000256" key="3">
    <source>
        <dbReference type="ARBA" id="ARBA00005130"/>
    </source>
</evidence>
<comment type="pathway">
    <text evidence="3">Amino-acid biosynthesis; L-lysine biosynthesis via DAP pathway; LL-2,6-diaminopimelate from (S)-tetrahydrodipicolinate (succinylase route): step 3/3.</text>
</comment>
<keyword evidence="8 13" id="KW-0378">Hydrolase</keyword>
<dbReference type="UniPathway" id="UPA00034">
    <property type="reaction ID" value="UER00021"/>
</dbReference>
<evidence type="ECO:0000256" key="7">
    <source>
        <dbReference type="ARBA" id="ARBA00022723"/>
    </source>
</evidence>
<evidence type="ECO:0000256" key="4">
    <source>
        <dbReference type="ARBA" id="ARBA00006247"/>
    </source>
</evidence>
<comment type="cofactor">
    <cofactor evidence="1">
        <name>Co(2+)</name>
        <dbReference type="ChEBI" id="CHEBI:48828"/>
    </cofactor>
</comment>
<keyword evidence="10" id="KW-0170">Cobalt</keyword>
<comment type="catalytic activity">
    <reaction evidence="11">
        <text>N-succinyl-(2S,6S)-2,6-diaminopimelate + H2O = (2S,6S)-2,6-diaminopimelate + succinate</text>
        <dbReference type="Rhea" id="RHEA:22608"/>
        <dbReference type="ChEBI" id="CHEBI:15377"/>
        <dbReference type="ChEBI" id="CHEBI:30031"/>
        <dbReference type="ChEBI" id="CHEBI:57609"/>
        <dbReference type="ChEBI" id="CHEBI:58087"/>
        <dbReference type="EC" id="3.5.1.18"/>
    </reaction>
</comment>
<dbReference type="RefSeq" id="WP_184580971.1">
    <property type="nucleotide sequence ID" value="NZ_JACHJT010000001.1"/>
</dbReference>
<protein>
    <recommendedName>
        <fullName evidence="6">Probable succinyl-diaminopimelate desuccinylase</fullName>
        <ecNumber evidence="5">3.5.1.18</ecNumber>
    </recommendedName>
</protein>
<gene>
    <name evidence="13" type="ORF">F4561_004167</name>
</gene>
<keyword evidence="14" id="KW-1185">Reference proteome</keyword>
<dbReference type="CDD" id="cd08659">
    <property type="entry name" value="M20_ArgE_DapE-like"/>
    <property type="match status" value="1"/>
</dbReference>
<evidence type="ECO:0000256" key="10">
    <source>
        <dbReference type="ARBA" id="ARBA00023285"/>
    </source>
</evidence>
<evidence type="ECO:0000259" key="12">
    <source>
        <dbReference type="Pfam" id="PF07687"/>
    </source>
</evidence>
<feature type="domain" description="Peptidase M20 dimerisation" evidence="12">
    <location>
        <begin position="192"/>
        <end position="302"/>
    </location>
</feature>
<dbReference type="InterPro" id="IPR050072">
    <property type="entry name" value="Peptidase_M20A"/>
</dbReference>
<evidence type="ECO:0000313" key="13">
    <source>
        <dbReference type="EMBL" id="MBB4933347.1"/>
    </source>
</evidence>